<keyword evidence="2" id="KW-0963">Cytoplasm</keyword>
<keyword evidence="6" id="KW-1185">Reference proteome</keyword>
<dbReference type="SUPFAM" id="SSF48452">
    <property type="entry name" value="TPR-like"/>
    <property type="match status" value="1"/>
</dbReference>
<reference evidence="5" key="2">
    <citation type="submission" date="2023-06" db="EMBL/GenBank/DDBJ databases">
        <authorList>
            <consortium name="Lawrence Berkeley National Laboratory"/>
            <person name="Haridas S."/>
            <person name="Hensen N."/>
            <person name="Bonometti L."/>
            <person name="Westerberg I."/>
            <person name="Brannstrom I.O."/>
            <person name="Guillou S."/>
            <person name="Cros-Aarteil S."/>
            <person name="Calhoun S."/>
            <person name="Kuo A."/>
            <person name="Mondo S."/>
            <person name="Pangilinan J."/>
            <person name="Riley R."/>
            <person name="Labutti K."/>
            <person name="Andreopoulos B."/>
            <person name="Lipzen A."/>
            <person name="Chen C."/>
            <person name="Yanf M."/>
            <person name="Daum C."/>
            <person name="Ng V."/>
            <person name="Clum A."/>
            <person name="Steindorff A."/>
            <person name="Ohm R."/>
            <person name="Martin F."/>
            <person name="Silar P."/>
            <person name="Natvig D."/>
            <person name="Lalanne C."/>
            <person name="Gautier V."/>
            <person name="Ament-Velasquez S.L."/>
            <person name="Kruys A."/>
            <person name="Hutchinson M.I."/>
            <person name="Powell A.J."/>
            <person name="Barry K."/>
            <person name="Miller A.N."/>
            <person name="Grigoriev I.V."/>
            <person name="Debuchy R."/>
            <person name="Gladieux P."/>
            <person name="Thoren M.H."/>
            <person name="Johannesson H."/>
        </authorList>
    </citation>
    <scope>NUCLEOTIDE SEQUENCE</scope>
    <source>
        <strain evidence="5">CBS 118394</strain>
    </source>
</reference>
<dbReference type="InterPro" id="IPR002151">
    <property type="entry name" value="Kinesin_light"/>
</dbReference>
<keyword evidence="3" id="KW-0677">Repeat</keyword>
<dbReference type="InterPro" id="IPR011990">
    <property type="entry name" value="TPR-like_helical_dom_sf"/>
</dbReference>
<dbReference type="EMBL" id="JAUEDM010000008">
    <property type="protein sequence ID" value="KAK3312593.1"/>
    <property type="molecule type" value="Genomic_DNA"/>
</dbReference>
<evidence type="ECO:0000313" key="5">
    <source>
        <dbReference type="EMBL" id="KAK3312593.1"/>
    </source>
</evidence>
<sequence length="79" mass="8681">DAEAMYDRALQGYEKVLGPTHISTLSSVNNLAALYKYKGRLSEAEAMYNRALQGKEKLLGPGHTSTRRTAFPLAYNACS</sequence>
<dbReference type="GO" id="GO:0005871">
    <property type="term" value="C:kinesin complex"/>
    <property type="evidence" value="ECO:0007669"/>
    <property type="project" value="InterPro"/>
</dbReference>
<evidence type="ECO:0000256" key="3">
    <source>
        <dbReference type="ARBA" id="ARBA00022737"/>
    </source>
</evidence>
<evidence type="ECO:0008006" key="7">
    <source>
        <dbReference type="Google" id="ProtNLM"/>
    </source>
</evidence>
<dbReference type="GO" id="GO:0019894">
    <property type="term" value="F:kinesin binding"/>
    <property type="evidence" value="ECO:0007669"/>
    <property type="project" value="TreeGrafter"/>
</dbReference>
<reference evidence="5" key="1">
    <citation type="journal article" date="2023" name="Mol. Phylogenet. Evol.">
        <title>Genome-scale phylogeny and comparative genomics of the fungal order Sordariales.</title>
        <authorList>
            <person name="Hensen N."/>
            <person name="Bonometti L."/>
            <person name="Westerberg I."/>
            <person name="Brannstrom I.O."/>
            <person name="Guillou S."/>
            <person name="Cros-Aarteil S."/>
            <person name="Calhoun S."/>
            <person name="Haridas S."/>
            <person name="Kuo A."/>
            <person name="Mondo S."/>
            <person name="Pangilinan J."/>
            <person name="Riley R."/>
            <person name="LaButti K."/>
            <person name="Andreopoulos B."/>
            <person name="Lipzen A."/>
            <person name="Chen C."/>
            <person name="Yan M."/>
            <person name="Daum C."/>
            <person name="Ng V."/>
            <person name="Clum A."/>
            <person name="Steindorff A."/>
            <person name="Ohm R.A."/>
            <person name="Martin F."/>
            <person name="Silar P."/>
            <person name="Natvig D.O."/>
            <person name="Lalanne C."/>
            <person name="Gautier V."/>
            <person name="Ament-Velasquez S.L."/>
            <person name="Kruys A."/>
            <person name="Hutchinson M.I."/>
            <person name="Powell A.J."/>
            <person name="Barry K."/>
            <person name="Miller A.N."/>
            <person name="Grigoriev I.V."/>
            <person name="Debuchy R."/>
            <person name="Gladieux P."/>
            <person name="Hiltunen Thoren M."/>
            <person name="Johannesson H."/>
        </authorList>
    </citation>
    <scope>NUCLEOTIDE SEQUENCE</scope>
    <source>
        <strain evidence="5">CBS 118394</strain>
    </source>
</reference>
<protein>
    <recommendedName>
        <fullName evidence="7">Kinesin light chain</fullName>
    </recommendedName>
</protein>
<dbReference type="Gene3D" id="1.25.40.10">
    <property type="entry name" value="Tetratricopeptide repeat domain"/>
    <property type="match status" value="1"/>
</dbReference>
<comment type="subcellular location">
    <subcellularLocation>
        <location evidence="1">Cytoplasm</location>
    </subcellularLocation>
</comment>
<name>A0AAE0HTF8_9PEZI</name>
<feature type="non-terminal residue" evidence="5">
    <location>
        <position position="1"/>
    </location>
</feature>
<evidence type="ECO:0000256" key="4">
    <source>
        <dbReference type="ARBA" id="ARBA00022803"/>
    </source>
</evidence>
<dbReference type="PANTHER" id="PTHR45783:SF3">
    <property type="entry name" value="KINESIN LIGHT CHAIN"/>
    <property type="match status" value="1"/>
</dbReference>
<gene>
    <name evidence="5" type="ORF">B0H66DRAFT_484639</name>
</gene>
<comment type="caution">
    <text evidence="5">The sequence shown here is derived from an EMBL/GenBank/DDBJ whole genome shotgun (WGS) entry which is preliminary data.</text>
</comment>
<evidence type="ECO:0000313" key="6">
    <source>
        <dbReference type="Proteomes" id="UP001283341"/>
    </source>
</evidence>
<dbReference type="PANTHER" id="PTHR45783">
    <property type="entry name" value="KINESIN LIGHT CHAIN"/>
    <property type="match status" value="1"/>
</dbReference>
<dbReference type="Pfam" id="PF13424">
    <property type="entry name" value="TPR_12"/>
    <property type="match status" value="1"/>
</dbReference>
<evidence type="ECO:0000256" key="2">
    <source>
        <dbReference type="ARBA" id="ARBA00022490"/>
    </source>
</evidence>
<dbReference type="GO" id="GO:0007018">
    <property type="term" value="P:microtubule-based movement"/>
    <property type="evidence" value="ECO:0007669"/>
    <property type="project" value="TreeGrafter"/>
</dbReference>
<organism evidence="5 6">
    <name type="scientific">Apodospora peruviana</name>
    <dbReference type="NCBI Taxonomy" id="516989"/>
    <lineage>
        <taxon>Eukaryota</taxon>
        <taxon>Fungi</taxon>
        <taxon>Dikarya</taxon>
        <taxon>Ascomycota</taxon>
        <taxon>Pezizomycotina</taxon>
        <taxon>Sordariomycetes</taxon>
        <taxon>Sordariomycetidae</taxon>
        <taxon>Sordariales</taxon>
        <taxon>Lasiosphaeriaceae</taxon>
        <taxon>Apodospora</taxon>
    </lineage>
</organism>
<accession>A0AAE0HTF8</accession>
<dbReference type="GO" id="GO:0005737">
    <property type="term" value="C:cytoplasm"/>
    <property type="evidence" value="ECO:0007669"/>
    <property type="project" value="UniProtKB-SubCell"/>
</dbReference>
<keyword evidence="4" id="KW-0802">TPR repeat</keyword>
<proteinExistence type="predicted"/>
<dbReference type="Proteomes" id="UP001283341">
    <property type="component" value="Unassembled WGS sequence"/>
</dbReference>
<evidence type="ECO:0000256" key="1">
    <source>
        <dbReference type="ARBA" id="ARBA00004496"/>
    </source>
</evidence>
<dbReference type="AlphaFoldDB" id="A0AAE0HTF8"/>